<dbReference type="InterPro" id="IPR000189">
    <property type="entry name" value="Transglyc_AS"/>
</dbReference>
<gene>
    <name evidence="4" type="ORF">METZ01_LOCUS34027</name>
</gene>
<dbReference type="SUPFAM" id="SSF53955">
    <property type="entry name" value="Lysozyme-like"/>
    <property type="match status" value="1"/>
</dbReference>
<evidence type="ECO:0000256" key="1">
    <source>
        <dbReference type="ARBA" id="ARBA00022729"/>
    </source>
</evidence>
<dbReference type="Pfam" id="PF01464">
    <property type="entry name" value="SLT"/>
    <property type="match status" value="1"/>
</dbReference>
<accession>A0A381QUE0</accession>
<dbReference type="PROSITE" id="PS00922">
    <property type="entry name" value="TRANSGLYCOSYLASE"/>
    <property type="match status" value="1"/>
</dbReference>
<dbReference type="InterPro" id="IPR008939">
    <property type="entry name" value="Lytic_TGlycosylase_superhlx_U"/>
</dbReference>
<reference evidence="4" key="1">
    <citation type="submission" date="2018-05" db="EMBL/GenBank/DDBJ databases">
        <authorList>
            <person name="Lanie J.A."/>
            <person name="Ng W.-L."/>
            <person name="Kazmierczak K.M."/>
            <person name="Andrzejewski T.M."/>
            <person name="Davidsen T.M."/>
            <person name="Wayne K.J."/>
            <person name="Tettelin H."/>
            <person name="Glass J.I."/>
            <person name="Rusch D."/>
            <person name="Podicherti R."/>
            <person name="Tsui H.-C.T."/>
            <person name="Winkler M.E."/>
        </authorList>
    </citation>
    <scope>NUCLEOTIDE SEQUENCE</scope>
</reference>
<dbReference type="GO" id="GO:0000270">
    <property type="term" value="P:peptidoglycan metabolic process"/>
    <property type="evidence" value="ECO:0007669"/>
    <property type="project" value="InterPro"/>
</dbReference>
<sequence>VVPQIWLWLVLSLCVGCFSVSGDIYEDRRAYKRAVFAIETGRLREFRRLREELGDYVLKPYLDFYEARRRISSLDTSTATKLREQWKETPIEQRFFRLWLGTQARRGRWSRYLEHYEPSGDVEAQCYYLRALYRDGQREEALSQVSTLWKVGASQPKPCDPLFEAWISSGGITDEIAWERLQLALEANSVTLAKYLLRFFSSSVSGVARAFYDVHVRPSTIRNINKFSDDPYGRQAILHGLLRYARREPSKAMAMWQRYRTKYTFAGYQVQHIEENLLVELSRYGNDVAPALPRYSAEVLEVLADQTTRTRNYADLVKWIRAMPSSYRETPKWRYWYGKALIDLGDLGGEDVLNELARQRTYYGFLAALLMNSEPALNQTQLSPDSANGLALRSLPGVRRMSELYAVGDLSNARREYLYLFDGLEGKLRPTLVLFLVEMGWFDQAVVTANRAELHDLLDVRFPIPFIDTFRRHAFETSIPLPVLFAISRQESVFDPSAISPKGARGVMQLMPKTAQATADKIREKPPDLDALMDPLVNIRLGAHYLAELMTRYEANRAVAVAAYNAGPTRVDEWLRRFSGIETVAWIEQIPLHETRSYVKNVLAGCHVYSQLLGKPLPVLEAHERLVPSLRD</sequence>
<protein>
    <recommendedName>
        <fullName evidence="5">Transglycosylase SLT domain-containing protein</fullName>
    </recommendedName>
</protein>
<dbReference type="InterPro" id="IPR037061">
    <property type="entry name" value="Lytic_TGlycoase_superhlx_L_sf"/>
</dbReference>
<dbReference type="InterPro" id="IPR008258">
    <property type="entry name" value="Transglycosylase_SLT_dom_1"/>
</dbReference>
<dbReference type="SUPFAM" id="SSF48435">
    <property type="entry name" value="Bacterial muramidases"/>
    <property type="match status" value="1"/>
</dbReference>
<evidence type="ECO:0000259" key="2">
    <source>
        <dbReference type="Pfam" id="PF01464"/>
    </source>
</evidence>
<keyword evidence="1" id="KW-0732">Signal</keyword>
<dbReference type="GO" id="GO:0016020">
    <property type="term" value="C:membrane"/>
    <property type="evidence" value="ECO:0007669"/>
    <property type="project" value="InterPro"/>
</dbReference>
<name>A0A381QUE0_9ZZZZ</name>
<dbReference type="GO" id="GO:0042597">
    <property type="term" value="C:periplasmic space"/>
    <property type="evidence" value="ECO:0007669"/>
    <property type="project" value="InterPro"/>
</dbReference>
<dbReference type="CDD" id="cd13401">
    <property type="entry name" value="Slt70-like"/>
    <property type="match status" value="1"/>
</dbReference>
<feature type="domain" description="Transglycosylase SLT" evidence="2">
    <location>
        <begin position="474"/>
        <end position="579"/>
    </location>
</feature>
<evidence type="ECO:0000259" key="3">
    <source>
        <dbReference type="Pfam" id="PF14718"/>
    </source>
</evidence>
<dbReference type="GO" id="GO:0004553">
    <property type="term" value="F:hydrolase activity, hydrolyzing O-glycosyl compounds"/>
    <property type="evidence" value="ECO:0007669"/>
    <property type="project" value="InterPro"/>
</dbReference>
<dbReference type="GO" id="GO:0008933">
    <property type="term" value="F:peptidoglycan lytic transglycosylase activity"/>
    <property type="evidence" value="ECO:0007669"/>
    <property type="project" value="InterPro"/>
</dbReference>
<dbReference type="EMBL" id="UINC01001458">
    <property type="protein sequence ID" value="SUZ81173.1"/>
    <property type="molecule type" value="Genomic_DNA"/>
</dbReference>
<feature type="non-terminal residue" evidence="4">
    <location>
        <position position="1"/>
    </location>
</feature>
<dbReference type="InterPro" id="IPR012289">
    <property type="entry name" value="Lytic_TGlycosylase_superhlx_L"/>
</dbReference>
<dbReference type="AlphaFoldDB" id="A0A381QUE0"/>
<dbReference type="Pfam" id="PF14718">
    <property type="entry name" value="SLT_L"/>
    <property type="match status" value="1"/>
</dbReference>
<organism evidence="4">
    <name type="scientific">marine metagenome</name>
    <dbReference type="NCBI Taxonomy" id="408172"/>
    <lineage>
        <taxon>unclassified sequences</taxon>
        <taxon>metagenomes</taxon>
        <taxon>ecological metagenomes</taxon>
    </lineage>
</organism>
<proteinExistence type="predicted"/>
<dbReference type="PANTHER" id="PTHR37423">
    <property type="entry name" value="SOLUBLE LYTIC MUREIN TRANSGLYCOSYLASE-RELATED"/>
    <property type="match status" value="1"/>
</dbReference>
<dbReference type="PANTHER" id="PTHR37423:SF5">
    <property type="entry name" value="SOLUBLE LYTIC MUREIN TRANSGLYCOSYLASE"/>
    <property type="match status" value="1"/>
</dbReference>
<evidence type="ECO:0008006" key="5">
    <source>
        <dbReference type="Google" id="ProtNLM"/>
    </source>
</evidence>
<dbReference type="InterPro" id="IPR023346">
    <property type="entry name" value="Lysozyme-like_dom_sf"/>
</dbReference>
<dbReference type="Gene3D" id="1.10.530.10">
    <property type="match status" value="1"/>
</dbReference>
<dbReference type="Gene3D" id="1.10.1240.20">
    <property type="entry name" value="Lytic transglycosylase, superhelical linker domain"/>
    <property type="match status" value="1"/>
</dbReference>
<evidence type="ECO:0000313" key="4">
    <source>
        <dbReference type="EMBL" id="SUZ81173.1"/>
    </source>
</evidence>
<dbReference type="Gene3D" id="1.25.20.10">
    <property type="entry name" value="Bacterial muramidases"/>
    <property type="match status" value="1"/>
</dbReference>
<feature type="domain" description="Lytic transglycosylase superhelical linker" evidence="3">
    <location>
        <begin position="392"/>
        <end position="457"/>
    </location>
</feature>